<feature type="region of interest" description="Disordered" evidence="11">
    <location>
        <begin position="257"/>
        <end position="287"/>
    </location>
</feature>
<name>A0A9P9BT48_9PEZI</name>
<evidence type="ECO:0000256" key="1">
    <source>
        <dbReference type="ARBA" id="ARBA00004141"/>
    </source>
</evidence>
<organism evidence="13 14">
    <name type="scientific">Microdochium trichocladiopsis</name>
    <dbReference type="NCBI Taxonomy" id="1682393"/>
    <lineage>
        <taxon>Eukaryota</taxon>
        <taxon>Fungi</taxon>
        <taxon>Dikarya</taxon>
        <taxon>Ascomycota</taxon>
        <taxon>Pezizomycotina</taxon>
        <taxon>Sordariomycetes</taxon>
        <taxon>Xylariomycetidae</taxon>
        <taxon>Xylariales</taxon>
        <taxon>Microdochiaceae</taxon>
        <taxon>Microdochium</taxon>
    </lineage>
</organism>
<evidence type="ECO:0000256" key="10">
    <source>
        <dbReference type="RuleBase" id="RU000488"/>
    </source>
</evidence>
<feature type="repeat" description="Solcar" evidence="9">
    <location>
        <begin position="4"/>
        <end position="89"/>
    </location>
</feature>
<dbReference type="EMBL" id="JAGTJQ010000001">
    <property type="protein sequence ID" value="KAH7039596.1"/>
    <property type="molecule type" value="Genomic_DNA"/>
</dbReference>
<accession>A0A9P9BT48</accession>
<evidence type="ECO:0000256" key="8">
    <source>
        <dbReference type="ARBA" id="ARBA00023136"/>
    </source>
</evidence>
<dbReference type="InterPro" id="IPR023395">
    <property type="entry name" value="MCP_dom_sf"/>
</dbReference>
<proteinExistence type="inferred from homology"/>
<feature type="repeat" description="Solcar" evidence="9">
    <location>
        <begin position="100"/>
        <end position="207"/>
    </location>
</feature>
<reference evidence="13" key="1">
    <citation type="journal article" date="2021" name="Nat. Commun.">
        <title>Genetic determinants of endophytism in the Arabidopsis root mycobiome.</title>
        <authorList>
            <person name="Mesny F."/>
            <person name="Miyauchi S."/>
            <person name="Thiergart T."/>
            <person name="Pickel B."/>
            <person name="Atanasova L."/>
            <person name="Karlsson M."/>
            <person name="Huettel B."/>
            <person name="Barry K.W."/>
            <person name="Haridas S."/>
            <person name="Chen C."/>
            <person name="Bauer D."/>
            <person name="Andreopoulos W."/>
            <person name="Pangilinan J."/>
            <person name="LaButti K."/>
            <person name="Riley R."/>
            <person name="Lipzen A."/>
            <person name="Clum A."/>
            <person name="Drula E."/>
            <person name="Henrissat B."/>
            <person name="Kohler A."/>
            <person name="Grigoriev I.V."/>
            <person name="Martin F.M."/>
            <person name="Hacquard S."/>
        </authorList>
    </citation>
    <scope>NUCLEOTIDE SEQUENCE</scope>
    <source>
        <strain evidence="13">MPI-CAGE-CH-0230</strain>
    </source>
</reference>
<evidence type="ECO:0000256" key="7">
    <source>
        <dbReference type="ARBA" id="ARBA00022989"/>
    </source>
</evidence>
<keyword evidence="14" id="KW-1185">Reference proteome</keyword>
<evidence type="ECO:0000256" key="11">
    <source>
        <dbReference type="SAM" id="MobiDB-lite"/>
    </source>
</evidence>
<dbReference type="Pfam" id="PF00153">
    <property type="entry name" value="Mito_carr"/>
    <property type="match status" value="3"/>
</dbReference>
<protein>
    <submittedName>
        <fullName evidence="13">Mitochondrial carrier domain-containing protein</fullName>
    </submittedName>
</protein>
<dbReference type="RefSeq" id="XP_046017651.1">
    <property type="nucleotide sequence ID" value="XM_046151720.1"/>
</dbReference>
<dbReference type="Proteomes" id="UP000756346">
    <property type="component" value="Unassembled WGS sequence"/>
</dbReference>
<keyword evidence="6" id="KW-0999">Mitochondrion inner membrane</keyword>
<feature type="repeat" description="Solcar" evidence="9">
    <location>
        <begin position="221"/>
        <end position="332"/>
    </location>
</feature>
<keyword evidence="8 9" id="KW-0472">Membrane</keyword>
<dbReference type="SUPFAM" id="SSF103506">
    <property type="entry name" value="Mitochondrial carrier"/>
    <property type="match status" value="1"/>
</dbReference>
<dbReference type="InterPro" id="IPR018108">
    <property type="entry name" value="MCP_transmembrane"/>
</dbReference>
<feature type="transmembrane region" description="Helical" evidence="12">
    <location>
        <begin position="61"/>
        <end position="83"/>
    </location>
</feature>
<gene>
    <name evidence="13" type="ORF">B0I36DRAFT_291</name>
</gene>
<evidence type="ECO:0000313" key="14">
    <source>
        <dbReference type="Proteomes" id="UP000756346"/>
    </source>
</evidence>
<evidence type="ECO:0000313" key="13">
    <source>
        <dbReference type="EMBL" id="KAH7039596.1"/>
    </source>
</evidence>
<dbReference type="OrthoDB" id="250329at2759"/>
<sequence>MSGNPHVDVMLAGAAAAFTVDLLIYPLDTLKTRQQSRDFLKTFADPGTSTKLPSRQLFRGLYQGIGIVVVATLPAAGTFFLTYEAAKRVIGRHTSGLGLPQPAVHSLASSMAECASCLVLTPAEVIKQNAQMIQSKSGGTNAKGAGGGGAAPSSSPISSSTSLAALKQLSRGRGVTSNLLSGYTALVARNLPFTAIQFPIFEHIRQRIWDERLGKSGTLLETGVVTGVSAGLAGSFAAVVTTPMDVVKTRMMLSVNSDNPQGQAAPAPNLSSSSSSSASKPQQEKKGGLAITRQVIAERGIAGLFRGSLIRAVWTAVGSGLYLGMYEVSKVWLTRDGKELEGEGFP</sequence>
<evidence type="ECO:0000256" key="2">
    <source>
        <dbReference type="ARBA" id="ARBA00006375"/>
    </source>
</evidence>
<keyword evidence="7 12" id="KW-1133">Transmembrane helix</keyword>
<keyword evidence="3 10" id="KW-0813">Transport</keyword>
<evidence type="ECO:0000256" key="9">
    <source>
        <dbReference type="PROSITE-ProRule" id="PRU00282"/>
    </source>
</evidence>
<comment type="caution">
    <text evidence="13">The sequence shown here is derived from an EMBL/GenBank/DDBJ whole genome shotgun (WGS) entry which is preliminary data.</text>
</comment>
<comment type="subcellular location">
    <subcellularLocation>
        <location evidence="1">Membrane</location>
        <topology evidence="1">Multi-pass membrane protein</topology>
    </subcellularLocation>
</comment>
<keyword evidence="6" id="KW-0496">Mitochondrion</keyword>
<keyword evidence="5" id="KW-0677">Repeat</keyword>
<dbReference type="Gene3D" id="1.50.40.10">
    <property type="entry name" value="Mitochondrial carrier domain"/>
    <property type="match status" value="2"/>
</dbReference>
<evidence type="ECO:0000256" key="4">
    <source>
        <dbReference type="ARBA" id="ARBA00022692"/>
    </source>
</evidence>
<dbReference type="PANTHER" id="PTHR45667">
    <property type="entry name" value="S-ADENOSYLMETHIONINE MITOCHONDRIAL CARRIER PROTEIN"/>
    <property type="match status" value="1"/>
</dbReference>
<comment type="similarity">
    <text evidence="2 10">Belongs to the mitochondrial carrier (TC 2.A.29) family.</text>
</comment>
<evidence type="ECO:0000256" key="3">
    <source>
        <dbReference type="ARBA" id="ARBA00022448"/>
    </source>
</evidence>
<evidence type="ECO:0000256" key="12">
    <source>
        <dbReference type="SAM" id="Phobius"/>
    </source>
</evidence>
<evidence type="ECO:0000256" key="5">
    <source>
        <dbReference type="ARBA" id="ARBA00022737"/>
    </source>
</evidence>
<dbReference type="GeneID" id="70181266"/>
<dbReference type="PROSITE" id="PS50920">
    <property type="entry name" value="SOLCAR"/>
    <property type="match status" value="3"/>
</dbReference>
<evidence type="ECO:0000256" key="6">
    <source>
        <dbReference type="ARBA" id="ARBA00022792"/>
    </source>
</evidence>
<feature type="transmembrane region" description="Helical" evidence="12">
    <location>
        <begin position="6"/>
        <end position="27"/>
    </location>
</feature>
<dbReference type="AlphaFoldDB" id="A0A9P9BT48"/>
<feature type="region of interest" description="Disordered" evidence="11">
    <location>
        <begin position="137"/>
        <end position="156"/>
    </location>
</feature>
<keyword evidence="4 9" id="KW-0812">Transmembrane</keyword>
<dbReference type="GO" id="GO:0016020">
    <property type="term" value="C:membrane"/>
    <property type="evidence" value="ECO:0007669"/>
    <property type="project" value="UniProtKB-SubCell"/>
</dbReference>